<protein>
    <submittedName>
        <fullName evidence="10">ABC-2 type transport system permease protein</fullName>
    </submittedName>
</protein>
<evidence type="ECO:0000256" key="8">
    <source>
        <dbReference type="SAM" id="Phobius"/>
    </source>
</evidence>
<dbReference type="InterPro" id="IPR013525">
    <property type="entry name" value="ABC2_TM"/>
</dbReference>
<keyword evidence="4" id="KW-1003">Cell membrane</keyword>
<sequence length="277" mass="31387">MSSARTAPTSLAKTLSDLQVGWGQRELWGHLGWQDIRQRYRRSLLGPIWITISMAVTAIALGILYAGLFGNSLAEQLPYILVGFIVWGFIAGCINEGSEVFIANEGLIKHLPSPISVHVYRLVWRQVLFFLHNLLVYAVMLLVFPQPLTWRSLAAIPAFALLVANGAWVALLAGIVSTRFRDLTPITQSIVQLMFFMTPIVWIYEDFLNNPNPTIAERARLAEFNPFLHFIEIIRSPMLGADQNLRHWVVVGVITVVGWVMTLVVMRRYRARVAYWV</sequence>
<evidence type="ECO:0000256" key="5">
    <source>
        <dbReference type="ARBA" id="ARBA00022692"/>
    </source>
</evidence>
<evidence type="ECO:0000313" key="11">
    <source>
        <dbReference type="Proteomes" id="UP000198507"/>
    </source>
</evidence>
<evidence type="ECO:0000256" key="4">
    <source>
        <dbReference type="ARBA" id="ARBA00022475"/>
    </source>
</evidence>
<dbReference type="GO" id="GO:0140359">
    <property type="term" value="F:ABC-type transporter activity"/>
    <property type="evidence" value="ECO:0007669"/>
    <property type="project" value="InterPro"/>
</dbReference>
<feature type="transmembrane region" description="Helical" evidence="8">
    <location>
        <begin position="156"/>
        <end position="176"/>
    </location>
</feature>
<comment type="subcellular location">
    <subcellularLocation>
        <location evidence="1">Cell membrane</location>
        <topology evidence="1">Multi-pass membrane protein</topology>
    </subcellularLocation>
</comment>
<proteinExistence type="inferred from homology"/>
<feature type="transmembrane region" description="Helical" evidence="8">
    <location>
        <begin position="245"/>
        <end position="266"/>
    </location>
</feature>
<organism evidence="10 11">
    <name type="scientific">Geodermatophilus poikilotrophus</name>
    <dbReference type="NCBI Taxonomy" id="1333667"/>
    <lineage>
        <taxon>Bacteria</taxon>
        <taxon>Bacillati</taxon>
        <taxon>Actinomycetota</taxon>
        <taxon>Actinomycetes</taxon>
        <taxon>Geodermatophilales</taxon>
        <taxon>Geodermatophilaceae</taxon>
        <taxon>Geodermatophilus</taxon>
    </lineage>
</organism>
<evidence type="ECO:0000259" key="9">
    <source>
        <dbReference type="Pfam" id="PF01061"/>
    </source>
</evidence>
<keyword evidence="11" id="KW-1185">Reference proteome</keyword>
<evidence type="ECO:0000313" key="10">
    <source>
        <dbReference type="EMBL" id="SET58699.1"/>
    </source>
</evidence>
<keyword evidence="3" id="KW-0813">Transport</keyword>
<keyword evidence="5 8" id="KW-0812">Transmembrane</keyword>
<evidence type="ECO:0000256" key="3">
    <source>
        <dbReference type="ARBA" id="ARBA00022448"/>
    </source>
</evidence>
<feature type="transmembrane region" description="Helical" evidence="8">
    <location>
        <begin position="122"/>
        <end position="144"/>
    </location>
</feature>
<comment type="similarity">
    <text evidence="2">Belongs to the ABC-2 integral membrane protein family.</text>
</comment>
<evidence type="ECO:0000256" key="2">
    <source>
        <dbReference type="ARBA" id="ARBA00007783"/>
    </source>
</evidence>
<name>A0A1I0FK20_9ACTN</name>
<feature type="transmembrane region" description="Helical" evidence="8">
    <location>
        <begin position="183"/>
        <end position="204"/>
    </location>
</feature>
<evidence type="ECO:0000256" key="6">
    <source>
        <dbReference type="ARBA" id="ARBA00022989"/>
    </source>
</evidence>
<dbReference type="GO" id="GO:0015920">
    <property type="term" value="P:lipopolysaccharide transport"/>
    <property type="evidence" value="ECO:0007669"/>
    <property type="project" value="TreeGrafter"/>
</dbReference>
<keyword evidence="6 8" id="KW-1133">Transmembrane helix</keyword>
<evidence type="ECO:0000256" key="1">
    <source>
        <dbReference type="ARBA" id="ARBA00004651"/>
    </source>
</evidence>
<accession>A0A1I0FK20</accession>
<feature type="domain" description="ABC-2 type transporter transmembrane" evidence="9">
    <location>
        <begin position="29"/>
        <end position="238"/>
    </location>
</feature>
<keyword evidence="7 8" id="KW-0472">Membrane</keyword>
<gene>
    <name evidence="10" type="ORF">SAMN04488546_2861</name>
</gene>
<dbReference type="Pfam" id="PF01061">
    <property type="entry name" value="ABC2_membrane"/>
    <property type="match status" value="1"/>
</dbReference>
<dbReference type="AlphaFoldDB" id="A0A1I0FK20"/>
<feature type="transmembrane region" description="Helical" evidence="8">
    <location>
        <begin position="79"/>
        <end position="102"/>
    </location>
</feature>
<dbReference type="Proteomes" id="UP000198507">
    <property type="component" value="Unassembled WGS sequence"/>
</dbReference>
<evidence type="ECO:0000256" key="7">
    <source>
        <dbReference type="ARBA" id="ARBA00023136"/>
    </source>
</evidence>
<reference evidence="11" key="1">
    <citation type="submission" date="2016-10" db="EMBL/GenBank/DDBJ databases">
        <authorList>
            <person name="Varghese N."/>
            <person name="Submissions S."/>
        </authorList>
    </citation>
    <scope>NUCLEOTIDE SEQUENCE [LARGE SCALE GENOMIC DNA]</scope>
    <source>
        <strain evidence="11">DSM 44209</strain>
    </source>
</reference>
<dbReference type="EMBL" id="FOIE01000006">
    <property type="protein sequence ID" value="SET58699.1"/>
    <property type="molecule type" value="Genomic_DNA"/>
</dbReference>
<dbReference type="PANTHER" id="PTHR30413">
    <property type="entry name" value="INNER MEMBRANE TRANSPORT PERMEASE"/>
    <property type="match status" value="1"/>
</dbReference>
<dbReference type="GO" id="GO:0005886">
    <property type="term" value="C:plasma membrane"/>
    <property type="evidence" value="ECO:0007669"/>
    <property type="project" value="UniProtKB-SubCell"/>
</dbReference>
<feature type="transmembrane region" description="Helical" evidence="8">
    <location>
        <begin position="44"/>
        <end position="67"/>
    </location>
</feature>
<dbReference type="RefSeq" id="WP_175486513.1">
    <property type="nucleotide sequence ID" value="NZ_FOIE01000006.1"/>
</dbReference>
<dbReference type="PANTHER" id="PTHR30413:SF10">
    <property type="entry name" value="CAPSULE POLYSACCHARIDE EXPORT INNER-MEMBRANE PROTEIN CTRC"/>
    <property type="match status" value="1"/>
</dbReference>